<comment type="cofactor">
    <cofactor evidence="1">
        <name>FMN</name>
        <dbReference type="ChEBI" id="CHEBI:58210"/>
    </cofactor>
</comment>
<proteinExistence type="inferred from homology"/>
<evidence type="ECO:0000313" key="7">
    <source>
        <dbReference type="Proteomes" id="UP001596978"/>
    </source>
</evidence>
<dbReference type="GO" id="GO:0016491">
    <property type="term" value="F:oxidoreductase activity"/>
    <property type="evidence" value="ECO:0007669"/>
    <property type="project" value="UniProtKB-KW"/>
</dbReference>
<evidence type="ECO:0000313" key="6">
    <source>
        <dbReference type="EMBL" id="MFD0861788.1"/>
    </source>
</evidence>
<dbReference type="Pfam" id="PF01613">
    <property type="entry name" value="Flavin_Reduct"/>
    <property type="match status" value="1"/>
</dbReference>
<organism evidence="6 7">
    <name type="scientific">Sungkyunkwania multivorans</name>
    <dbReference type="NCBI Taxonomy" id="1173618"/>
    <lineage>
        <taxon>Bacteria</taxon>
        <taxon>Pseudomonadati</taxon>
        <taxon>Bacteroidota</taxon>
        <taxon>Flavobacteriia</taxon>
        <taxon>Flavobacteriales</taxon>
        <taxon>Flavobacteriaceae</taxon>
        <taxon>Sungkyunkwania</taxon>
    </lineage>
</organism>
<feature type="domain" description="Flavin reductase like" evidence="5">
    <location>
        <begin position="31"/>
        <end position="166"/>
    </location>
</feature>
<dbReference type="PANTHER" id="PTHR33798:SF5">
    <property type="entry name" value="FLAVIN REDUCTASE LIKE DOMAIN-CONTAINING PROTEIN"/>
    <property type="match status" value="1"/>
</dbReference>
<dbReference type="RefSeq" id="WP_386405465.1">
    <property type="nucleotide sequence ID" value="NZ_JBHTJH010000004.1"/>
</dbReference>
<keyword evidence="2" id="KW-0285">Flavoprotein</keyword>
<evidence type="ECO:0000256" key="1">
    <source>
        <dbReference type="ARBA" id="ARBA00001917"/>
    </source>
</evidence>
<keyword evidence="7" id="KW-1185">Reference proteome</keyword>
<protein>
    <submittedName>
        <fullName evidence="6">Flavin reductase family protein</fullName>
        <ecNumber evidence="6">1.5.1.-</ecNumber>
    </submittedName>
</protein>
<evidence type="ECO:0000256" key="3">
    <source>
        <dbReference type="ARBA" id="ARBA00022643"/>
    </source>
</evidence>
<comment type="caution">
    <text evidence="6">The sequence shown here is derived from an EMBL/GenBank/DDBJ whole genome shotgun (WGS) entry which is preliminary data.</text>
</comment>
<gene>
    <name evidence="6" type="ORF">ACFQ1M_06185</name>
</gene>
<dbReference type="InterPro" id="IPR002563">
    <property type="entry name" value="Flavin_Rdtase-like_dom"/>
</dbReference>
<keyword evidence="6" id="KW-0560">Oxidoreductase</keyword>
<dbReference type="PANTHER" id="PTHR33798">
    <property type="entry name" value="FLAVOPROTEIN OXYGENASE"/>
    <property type="match status" value="1"/>
</dbReference>
<sequence length="207" mass="23224">MRSFSREDIDALEKRFRSNLINSSTGFKPANLIATVSDDGVENVAVFSSIVHLGAHPPLYGFILRPTTVPRHTYANIRQMGYYTLNAFTSTMVKDAHHTSAKYEESESEFDFTGLEAEYKNGFFAPYVKECPLQIGMKYMNEYPIEENDTILVVGTIVQLHVDENMLCDDGFVDLGKNAVVAINGLDGYATPTMLQREAYARPMTNK</sequence>
<dbReference type="Proteomes" id="UP001596978">
    <property type="component" value="Unassembled WGS sequence"/>
</dbReference>
<dbReference type="Gene3D" id="2.30.110.10">
    <property type="entry name" value="Electron Transport, Fmn-binding Protein, Chain A"/>
    <property type="match status" value="1"/>
</dbReference>
<dbReference type="SUPFAM" id="SSF50475">
    <property type="entry name" value="FMN-binding split barrel"/>
    <property type="match status" value="1"/>
</dbReference>
<dbReference type="InterPro" id="IPR012349">
    <property type="entry name" value="Split_barrel_FMN-bd"/>
</dbReference>
<evidence type="ECO:0000256" key="2">
    <source>
        <dbReference type="ARBA" id="ARBA00022630"/>
    </source>
</evidence>
<name>A0ABW3CVV4_9FLAO</name>
<dbReference type="EMBL" id="JBHTJH010000004">
    <property type="protein sequence ID" value="MFD0861788.1"/>
    <property type="molecule type" value="Genomic_DNA"/>
</dbReference>
<evidence type="ECO:0000256" key="4">
    <source>
        <dbReference type="ARBA" id="ARBA00038054"/>
    </source>
</evidence>
<reference evidence="7" key="1">
    <citation type="journal article" date="2019" name="Int. J. Syst. Evol. Microbiol.">
        <title>The Global Catalogue of Microorganisms (GCM) 10K type strain sequencing project: providing services to taxonomists for standard genome sequencing and annotation.</title>
        <authorList>
            <consortium name="The Broad Institute Genomics Platform"/>
            <consortium name="The Broad Institute Genome Sequencing Center for Infectious Disease"/>
            <person name="Wu L."/>
            <person name="Ma J."/>
        </authorList>
    </citation>
    <scope>NUCLEOTIDE SEQUENCE [LARGE SCALE GENOMIC DNA]</scope>
    <source>
        <strain evidence="7">CCUG 62952</strain>
    </source>
</reference>
<comment type="similarity">
    <text evidence="4">Belongs to the flavoredoxin family.</text>
</comment>
<accession>A0ABW3CVV4</accession>
<dbReference type="EC" id="1.5.1.-" evidence="6"/>
<keyword evidence="3" id="KW-0288">FMN</keyword>
<evidence type="ECO:0000259" key="5">
    <source>
        <dbReference type="Pfam" id="PF01613"/>
    </source>
</evidence>